<evidence type="ECO:0000256" key="4">
    <source>
        <dbReference type="SAM" id="MobiDB-lite"/>
    </source>
</evidence>
<dbReference type="Gene3D" id="3.30.870.10">
    <property type="entry name" value="Endonuclease Chain A"/>
    <property type="match status" value="1"/>
</dbReference>
<evidence type="ECO:0000256" key="3">
    <source>
        <dbReference type="ARBA" id="ARBA00022490"/>
    </source>
</evidence>
<feature type="region of interest" description="Disordered" evidence="4">
    <location>
        <begin position="472"/>
        <end position="515"/>
    </location>
</feature>
<evidence type="ECO:0000256" key="2">
    <source>
        <dbReference type="ARBA" id="ARBA00006937"/>
    </source>
</evidence>
<feature type="region of interest" description="Disordered" evidence="4">
    <location>
        <begin position="1113"/>
        <end position="1212"/>
    </location>
</feature>
<dbReference type="GO" id="GO:0007165">
    <property type="term" value="P:signal transduction"/>
    <property type="evidence" value="ECO:0007669"/>
    <property type="project" value="TreeGrafter"/>
</dbReference>
<dbReference type="GO" id="GO:1990254">
    <property type="term" value="F:keratin filament binding"/>
    <property type="evidence" value="ECO:0007669"/>
    <property type="project" value="TreeGrafter"/>
</dbReference>
<feature type="compositionally biased region" description="Basic and acidic residues" evidence="4">
    <location>
        <begin position="1004"/>
        <end position="1019"/>
    </location>
</feature>
<evidence type="ECO:0000256" key="1">
    <source>
        <dbReference type="ARBA" id="ARBA00004496"/>
    </source>
</evidence>
<keyword evidence="7" id="KW-1185">Reference proteome</keyword>
<comment type="similarity">
    <text evidence="2">Belongs to the FAM83 family.</text>
</comment>
<evidence type="ECO:0000313" key="6">
    <source>
        <dbReference type="EMBL" id="KAK5613757.1"/>
    </source>
</evidence>
<name>A0AAV9RYH4_9TELE</name>
<dbReference type="GO" id="GO:0030335">
    <property type="term" value="P:positive regulation of cell migration"/>
    <property type="evidence" value="ECO:0007669"/>
    <property type="project" value="TreeGrafter"/>
</dbReference>
<organism evidence="6 7">
    <name type="scientific">Crenichthys baileyi</name>
    <name type="common">White River springfish</name>
    <dbReference type="NCBI Taxonomy" id="28760"/>
    <lineage>
        <taxon>Eukaryota</taxon>
        <taxon>Metazoa</taxon>
        <taxon>Chordata</taxon>
        <taxon>Craniata</taxon>
        <taxon>Vertebrata</taxon>
        <taxon>Euteleostomi</taxon>
        <taxon>Actinopterygii</taxon>
        <taxon>Neopterygii</taxon>
        <taxon>Teleostei</taxon>
        <taxon>Neoteleostei</taxon>
        <taxon>Acanthomorphata</taxon>
        <taxon>Ovalentaria</taxon>
        <taxon>Atherinomorphae</taxon>
        <taxon>Cyprinodontiformes</taxon>
        <taxon>Goodeidae</taxon>
        <taxon>Crenichthys</taxon>
    </lineage>
</organism>
<protein>
    <recommendedName>
        <fullName evidence="5">Scaffolding anchor of CK1 domain-containing protein</fullName>
    </recommendedName>
</protein>
<dbReference type="GO" id="GO:0044380">
    <property type="term" value="P:protein localization to cytoskeleton"/>
    <property type="evidence" value="ECO:0007669"/>
    <property type="project" value="TreeGrafter"/>
</dbReference>
<evidence type="ECO:0000313" key="7">
    <source>
        <dbReference type="Proteomes" id="UP001311232"/>
    </source>
</evidence>
<comment type="caution">
    <text evidence="6">The sequence shown here is derived from an EMBL/GenBank/DDBJ whole genome shotgun (WGS) entry which is preliminary data.</text>
</comment>
<feature type="region of interest" description="Disordered" evidence="4">
    <location>
        <begin position="439"/>
        <end position="459"/>
    </location>
</feature>
<dbReference type="FunFam" id="3.30.870.10:FF:000004">
    <property type="entry name" value="protein FAM83H isoform X2"/>
    <property type="match status" value="1"/>
</dbReference>
<dbReference type="EMBL" id="JAHHUM010001190">
    <property type="protein sequence ID" value="KAK5613757.1"/>
    <property type="molecule type" value="Genomic_DNA"/>
</dbReference>
<dbReference type="AlphaFoldDB" id="A0AAV9RYH4"/>
<gene>
    <name evidence="6" type="ORF">CRENBAI_016649</name>
</gene>
<feature type="compositionally biased region" description="Basic and acidic residues" evidence="4">
    <location>
        <begin position="949"/>
        <end position="973"/>
    </location>
</feature>
<reference evidence="6 7" key="1">
    <citation type="submission" date="2021-06" db="EMBL/GenBank/DDBJ databases">
        <authorList>
            <person name="Palmer J.M."/>
        </authorList>
    </citation>
    <scope>NUCLEOTIDE SEQUENCE [LARGE SCALE GENOMIC DNA]</scope>
    <source>
        <strain evidence="6 7">MEX-2019</strain>
        <tissue evidence="6">Muscle</tissue>
    </source>
</reference>
<dbReference type="GO" id="GO:0005737">
    <property type="term" value="C:cytoplasm"/>
    <property type="evidence" value="ECO:0007669"/>
    <property type="project" value="UniProtKB-SubCell"/>
</dbReference>
<dbReference type="SUPFAM" id="SSF56024">
    <property type="entry name" value="Phospholipase D/nuclease"/>
    <property type="match status" value="1"/>
</dbReference>
<dbReference type="PANTHER" id="PTHR16181">
    <property type="entry name" value="PROTEIN FAM83A-RELATED"/>
    <property type="match status" value="1"/>
</dbReference>
<feature type="compositionally biased region" description="Basic and acidic residues" evidence="4">
    <location>
        <begin position="773"/>
        <end position="832"/>
    </location>
</feature>
<dbReference type="PANTHER" id="PTHR16181:SF26">
    <property type="entry name" value="PROTEIN FAM83H"/>
    <property type="match status" value="1"/>
</dbReference>
<evidence type="ECO:0000259" key="5">
    <source>
        <dbReference type="Pfam" id="PF07894"/>
    </source>
</evidence>
<feature type="region of interest" description="Disordered" evidence="4">
    <location>
        <begin position="527"/>
        <end position="700"/>
    </location>
</feature>
<feature type="region of interest" description="Disordered" evidence="4">
    <location>
        <begin position="1069"/>
        <end position="1094"/>
    </location>
</feature>
<accession>A0AAV9RYH4</accession>
<feature type="compositionally biased region" description="Basic and acidic residues" evidence="4">
    <location>
        <begin position="1076"/>
        <end position="1089"/>
    </location>
</feature>
<feature type="compositionally biased region" description="Polar residues" evidence="4">
    <location>
        <begin position="833"/>
        <end position="845"/>
    </location>
</feature>
<feature type="compositionally biased region" description="Basic and acidic residues" evidence="4">
    <location>
        <begin position="1166"/>
        <end position="1186"/>
    </location>
</feature>
<sequence length="1234" mass="139077">MAHRSQSSSVGDNPLDPNYLPPHYREEYRLAIDALIENDIQGYFEFLQMSDLVGFLSQTEIEYIKSTLQGPCQTSGAPELTYYEGGQDAEGSSDTYWPMQSDIAAPGLDLGWPLPQHSFIEPTEVTTLVNPSDSEMPSIKDQARRLIKNAHQVIAIVMDVFTDVDIFADLLEAAGRHVPVYILLDEKDAPHFVAMVMSCKVNLDSIHMMRVRTVAGVRYYSRTGKSFKGQVKDRFLLTDCRAVLSGNYSFMWSYEKIHRCIAHLFLGELVTTFDEEFRILFAQSEPLVIDPSSGPLSMPDPGTSSYMNTQFGFKRTQSLRNPIGYRRQPEITSAFPYGELDHNPSLPFRRNDPFRHTMEPSAGVTIGKYSQQQFRIQQSYLEQGKSIVSRQMEMSSSAFKRHSYAEGTQENYSSSRQYMKHRVMNNLDETDFRREQISSSNYYNEGPGPGSGHGHYDRLRGRPAHLQIDQYSESSYHSDLEAPPGSRDCFSSEDLRGPEGLHAPPVAGRYGGVSASRRPTIGQAYACQSSPTHLHPPEKGQFQKQSDQEYDQDPSVKQGMRSWRIHSYLNTYEDGGEEGLPQPMGLDAFDEPPPAEQPGVPESLAPPFGLKDSPTVPPKPRPDILRPRFGKPKLPESTNKDSVPKASIDVVPSYSQFRSSVLEKRDREVEKEKEMESEKGSDREGVEDSDVKETPDLFLTRHESFRSRINPLLQRSSRLRSSLIFSSSKAEIHSSSLGLKPATEEDEQLSSVRTSSLVAQILERRKSWSREPFEWRKKAEERDNEKEKEEREKKVREKENEKKEQQQKKELEKKYLIKEKEEPHTTDKEEKTTLSVETTEVKSSVNVNDLASRIQYFKDLDNKTKASKMDTERCQKASEPAEKNQGHSEKPPLNTMAPPKPLPVNVNSTEQEPKKPDVSAKLAEVSRRPSVSSVKPSIITPKPFSSSLKRSETLQPHKTENETESQKKDEPKILKPPPSPKISWKDQLKPRSLNSRRISCGEDILTKDATDAEKSEMKKSRSHSSSTLPHEDSKEGLHKVMGSNTSLNTIGEGKSDGKTLEFLKKQTQRLKGLLGPKDKEKKASGDDRGMSTVMEVADDLSKKQGTLAKVIMSTATEQPATNLKESTGKSASSRYQAPGSSALYSSNLRDDTKVILEQISANSQKNRQEREETGGAKHSGTTDKGQETQNPLKKSRFLRPAGNTQEREGLLKRIESLRKEKKVYSRFEMGNSLA</sequence>
<feature type="compositionally biased region" description="Basic and acidic residues" evidence="4">
    <location>
        <begin position="661"/>
        <end position="700"/>
    </location>
</feature>
<feature type="region of interest" description="Disordered" evidence="4">
    <location>
        <begin position="725"/>
        <end position="754"/>
    </location>
</feature>
<feature type="compositionally biased region" description="Basic and acidic residues" evidence="4">
    <location>
        <begin position="858"/>
        <end position="890"/>
    </location>
</feature>
<feature type="compositionally biased region" description="Low complexity" evidence="4">
    <location>
        <begin position="928"/>
        <end position="937"/>
    </location>
</feature>
<dbReference type="GO" id="GO:0019901">
    <property type="term" value="F:protein kinase binding"/>
    <property type="evidence" value="ECO:0007669"/>
    <property type="project" value="TreeGrafter"/>
</dbReference>
<feature type="domain" description="Scaffolding anchor of CK1" evidence="5">
    <location>
        <begin position="13"/>
        <end position="286"/>
    </location>
</feature>
<proteinExistence type="inferred from homology"/>
<dbReference type="Proteomes" id="UP001311232">
    <property type="component" value="Unassembled WGS sequence"/>
</dbReference>
<dbReference type="InterPro" id="IPR012461">
    <property type="entry name" value="SACK1"/>
</dbReference>
<dbReference type="InterPro" id="IPR050944">
    <property type="entry name" value="FAM83"/>
</dbReference>
<feature type="region of interest" description="Disordered" evidence="4">
    <location>
        <begin position="773"/>
        <end position="845"/>
    </location>
</feature>
<dbReference type="Pfam" id="PF07894">
    <property type="entry name" value="SACK1"/>
    <property type="match status" value="1"/>
</dbReference>
<keyword evidence="3" id="KW-0963">Cytoplasm</keyword>
<dbReference type="GO" id="GO:0045104">
    <property type="term" value="P:intermediate filament cytoskeleton organization"/>
    <property type="evidence" value="ECO:0007669"/>
    <property type="project" value="TreeGrafter"/>
</dbReference>
<comment type="subcellular location">
    <subcellularLocation>
        <location evidence="1">Cytoplasm</location>
    </subcellularLocation>
</comment>
<feature type="region of interest" description="Disordered" evidence="4">
    <location>
        <begin position="858"/>
        <end position="1055"/>
    </location>
</feature>
<feature type="compositionally biased region" description="Polar residues" evidence="4">
    <location>
        <begin position="1113"/>
        <end position="1147"/>
    </location>
</feature>
<dbReference type="GO" id="GO:0045095">
    <property type="term" value="C:keratin filament"/>
    <property type="evidence" value="ECO:0007669"/>
    <property type="project" value="TreeGrafter"/>
</dbReference>
<feature type="compositionally biased region" description="Basic and acidic residues" evidence="4">
    <location>
        <begin position="1029"/>
        <end position="1038"/>
    </location>
</feature>